<reference evidence="1" key="2">
    <citation type="submission" date="2021-04" db="EMBL/GenBank/DDBJ databases">
        <authorList>
            <person name="Gilroy R."/>
        </authorList>
    </citation>
    <scope>NUCLEOTIDE SEQUENCE</scope>
    <source>
        <strain evidence="1">F6-6636</strain>
    </source>
</reference>
<evidence type="ECO:0000313" key="1">
    <source>
        <dbReference type="EMBL" id="MBU3851605.1"/>
    </source>
</evidence>
<gene>
    <name evidence="1" type="ORF">H9901_02790</name>
</gene>
<reference evidence="1" key="1">
    <citation type="journal article" date="2021" name="PeerJ">
        <title>Extensive microbial diversity within the chicken gut microbiome revealed by metagenomics and culture.</title>
        <authorList>
            <person name="Gilroy R."/>
            <person name="Ravi A."/>
            <person name="Getino M."/>
            <person name="Pursley I."/>
            <person name="Horton D.L."/>
            <person name="Alikhan N.F."/>
            <person name="Baker D."/>
            <person name="Gharbi K."/>
            <person name="Hall N."/>
            <person name="Watson M."/>
            <person name="Adriaenssens E.M."/>
            <person name="Foster-Nyarko E."/>
            <person name="Jarju S."/>
            <person name="Secka A."/>
            <person name="Antonio M."/>
            <person name="Oren A."/>
            <person name="Chaudhuri R.R."/>
            <person name="La Ragione R."/>
            <person name="Hildebrand F."/>
            <person name="Pallen M.J."/>
        </authorList>
    </citation>
    <scope>NUCLEOTIDE SEQUENCE</scope>
    <source>
        <strain evidence="1">F6-6636</strain>
    </source>
</reference>
<sequence>MINYNQPKIHDIIDSKAPISDIHREITSIYGSALLNLNDKPQWQTNAAALANNAAEFGRILMNKIHEMCCNDELISNSNLFEHLWMQTDINGATPQIKFNYANDKSSNILLFTINHPIDQQGHLQAENLPTIYDIQPAALPLDDNDYAALIRLIKQLYTADYHFNTAVETILQPVDGLTFNTVFPPVQAISASQEIHSNDEPISLKVNVGSNDIANYEVMVNGKNIADTGDAQLTDDGTFIWERDSDDDLADQTLTLSVNYVSTDHLPALDDLFIAASMNGILMRASDQADEYELTLPNNQILGLTISAPRQAIRLHYPEPTLHVYELIKQYDFLGEWLKGAIKN</sequence>
<accession>A0A948TIX8</accession>
<organism evidence="1 2">
    <name type="scientific">Candidatus Paralactobacillus gallistercoris</name>
    <dbReference type="NCBI Taxonomy" id="2838724"/>
    <lineage>
        <taxon>Bacteria</taxon>
        <taxon>Bacillati</taxon>
        <taxon>Bacillota</taxon>
        <taxon>Bacilli</taxon>
        <taxon>Lactobacillales</taxon>
        <taxon>Lactobacillaceae</taxon>
        <taxon>Lactobacillus</taxon>
    </lineage>
</organism>
<dbReference type="Proteomes" id="UP000777303">
    <property type="component" value="Unassembled WGS sequence"/>
</dbReference>
<proteinExistence type="predicted"/>
<dbReference type="AlphaFoldDB" id="A0A948TIX8"/>
<dbReference type="EMBL" id="JAHLFS010000036">
    <property type="protein sequence ID" value="MBU3851605.1"/>
    <property type="molecule type" value="Genomic_DNA"/>
</dbReference>
<evidence type="ECO:0000313" key="2">
    <source>
        <dbReference type="Proteomes" id="UP000777303"/>
    </source>
</evidence>
<comment type="caution">
    <text evidence="1">The sequence shown here is derived from an EMBL/GenBank/DDBJ whole genome shotgun (WGS) entry which is preliminary data.</text>
</comment>
<protein>
    <submittedName>
        <fullName evidence="1">Uncharacterized protein</fullName>
    </submittedName>
</protein>
<name>A0A948TIX8_9LACO</name>